<protein>
    <recommendedName>
        <fullName evidence="15">Riboflavin biosynthesis protein</fullName>
    </recommendedName>
    <domain>
        <recommendedName>
            <fullName evidence="15">Riboflavin kinase</fullName>
            <ecNumber evidence="15">2.7.1.26</ecNumber>
        </recommendedName>
        <alternativeName>
            <fullName evidence="15">Flavokinase</fullName>
        </alternativeName>
    </domain>
    <domain>
        <recommendedName>
            <fullName evidence="15">FMN adenylyltransferase</fullName>
            <ecNumber evidence="15">2.7.7.2</ecNumber>
        </recommendedName>
        <alternativeName>
            <fullName evidence="15">FAD pyrophosphorylase</fullName>
        </alternativeName>
        <alternativeName>
            <fullName evidence="15">FAD synthase</fullName>
        </alternativeName>
    </domain>
</protein>
<evidence type="ECO:0000256" key="6">
    <source>
        <dbReference type="ARBA" id="ARBA00022679"/>
    </source>
</evidence>
<keyword evidence="4 15" id="KW-0285">Flavoprotein</keyword>
<dbReference type="PIRSF" id="PIRSF004491">
    <property type="entry name" value="FAD_Synth"/>
    <property type="match status" value="1"/>
</dbReference>
<evidence type="ECO:0000256" key="2">
    <source>
        <dbReference type="ARBA" id="ARBA00004726"/>
    </source>
</evidence>
<gene>
    <name evidence="17" type="primary">ribF</name>
    <name evidence="17" type="ORF">ACFO4O_17085</name>
</gene>
<comment type="function">
    <text evidence="1">Catalyzes the phosphorylation of riboflavin to FMN followed by the adenylation of FMN to FAD.</text>
</comment>
<dbReference type="Gene3D" id="2.40.30.30">
    <property type="entry name" value="Riboflavin kinase-like"/>
    <property type="match status" value="1"/>
</dbReference>
<evidence type="ECO:0000256" key="13">
    <source>
        <dbReference type="ARBA" id="ARBA00047880"/>
    </source>
</evidence>
<dbReference type="InterPro" id="IPR015864">
    <property type="entry name" value="FAD_synthase"/>
</dbReference>
<keyword evidence="7 15" id="KW-0548">Nucleotidyltransferase</keyword>
<sequence length="313" mass="34985">MDLIRGIHNIKSSDYGCALTIGKFDGVHKGHQAVLRNLVAKAHDLGVPSAVMVFEPQPEEVFAPLLAPARLSRLRDKYEALKALGIDRLICVNFSRAFAAQSPQEFVHDLLVQKLGIKFLVVGDDFRFAHQRAGDFTYLQKAALAYDFDVVSTQSFRMDDCRISSTAIREALSASNFERASSMLGHPYCISGKVVHGEKNGRTIGFPTANILLRRHKTPLHGVFAVKVHIYDKGEKATYGGVANLGSRPTLDGQRLQLETHIFDFSDNLYARRIYVEFIGKIRDEAKFDNFAQLTQQIKNDAEQAKAYLADNR</sequence>
<dbReference type="EC" id="2.7.1.26" evidence="15"/>
<keyword evidence="9 15" id="KW-0418">Kinase</keyword>
<name>A0ABV9LZB0_9ALTE</name>
<dbReference type="NCBIfam" id="NF004163">
    <property type="entry name" value="PRK05627.1-6"/>
    <property type="match status" value="1"/>
</dbReference>
<keyword evidence="11 15" id="KW-0067">ATP-binding</keyword>
<dbReference type="NCBIfam" id="TIGR00083">
    <property type="entry name" value="ribF"/>
    <property type="match status" value="1"/>
</dbReference>
<organism evidence="17 18">
    <name type="scientific">Glaciecola siphonariae</name>
    <dbReference type="NCBI Taxonomy" id="521012"/>
    <lineage>
        <taxon>Bacteria</taxon>
        <taxon>Pseudomonadati</taxon>
        <taxon>Pseudomonadota</taxon>
        <taxon>Gammaproteobacteria</taxon>
        <taxon>Alteromonadales</taxon>
        <taxon>Alteromonadaceae</taxon>
        <taxon>Glaciecola</taxon>
    </lineage>
</organism>
<keyword evidence="10 15" id="KW-0274">FAD</keyword>
<dbReference type="PANTHER" id="PTHR22749:SF6">
    <property type="entry name" value="RIBOFLAVIN KINASE"/>
    <property type="match status" value="1"/>
</dbReference>
<dbReference type="EMBL" id="JBHSGU010000029">
    <property type="protein sequence ID" value="MFC4701867.1"/>
    <property type="molecule type" value="Genomic_DNA"/>
</dbReference>
<dbReference type="GO" id="GO:0008531">
    <property type="term" value="F:riboflavin kinase activity"/>
    <property type="evidence" value="ECO:0007669"/>
    <property type="project" value="UniProtKB-EC"/>
</dbReference>
<dbReference type="NCBIfam" id="NF004160">
    <property type="entry name" value="PRK05627.1-3"/>
    <property type="match status" value="1"/>
</dbReference>
<comment type="similarity">
    <text evidence="15">Belongs to the ribF family.</text>
</comment>
<keyword evidence="5 15" id="KW-0288">FMN</keyword>
<evidence type="ECO:0000256" key="8">
    <source>
        <dbReference type="ARBA" id="ARBA00022741"/>
    </source>
</evidence>
<feature type="domain" description="Riboflavin kinase" evidence="16">
    <location>
        <begin position="183"/>
        <end position="310"/>
    </location>
</feature>
<dbReference type="EC" id="2.7.7.2" evidence="15"/>
<dbReference type="InterPro" id="IPR002606">
    <property type="entry name" value="Riboflavin_kinase_bac"/>
</dbReference>
<dbReference type="Pfam" id="PF01687">
    <property type="entry name" value="Flavokinase"/>
    <property type="match status" value="1"/>
</dbReference>
<comment type="caution">
    <text evidence="17">The sequence shown here is derived from an EMBL/GenBank/DDBJ whole genome shotgun (WGS) entry which is preliminary data.</text>
</comment>
<dbReference type="SUPFAM" id="SSF52374">
    <property type="entry name" value="Nucleotidylyl transferase"/>
    <property type="match status" value="1"/>
</dbReference>
<accession>A0ABV9LZB0</accession>
<dbReference type="NCBIfam" id="NF004159">
    <property type="entry name" value="PRK05627.1-2"/>
    <property type="match status" value="1"/>
</dbReference>
<dbReference type="CDD" id="cd02064">
    <property type="entry name" value="FAD_synthetase_N"/>
    <property type="match status" value="1"/>
</dbReference>
<keyword evidence="6 15" id="KW-0808">Transferase</keyword>
<comment type="pathway">
    <text evidence="3 15">Cofactor biosynthesis; FMN biosynthesis; FMN from riboflavin (ATP route): step 1/1.</text>
</comment>
<evidence type="ECO:0000313" key="17">
    <source>
        <dbReference type="EMBL" id="MFC4701867.1"/>
    </source>
</evidence>
<keyword evidence="8 15" id="KW-0547">Nucleotide-binding</keyword>
<keyword evidence="12" id="KW-0511">Multifunctional enzyme</keyword>
<evidence type="ECO:0000256" key="10">
    <source>
        <dbReference type="ARBA" id="ARBA00022827"/>
    </source>
</evidence>
<evidence type="ECO:0000256" key="4">
    <source>
        <dbReference type="ARBA" id="ARBA00022630"/>
    </source>
</evidence>
<reference evidence="18" key="1">
    <citation type="journal article" date="2019" name="Int. J. Syst. Evol. Microbiol.">
        <title>The Global Catalogue of Microorganisms (GCM) 10K type strain sequencing project: providing services to taxonomists for standard genome sequencing and annotation.</title>
        <authorList>
            <consortium name="The Broad Institute Genomics Platform"/>
            <consortium name="The Broad Institute Genome Sequencing Center for Infectious Disease"/>
            <person name="Wu L."/>
            <person name="Ma J."/>
        </authorList>
    </citation>
    <scope>NUCLEOTIDE SEQUENCE [LARGE SCALE GENOMIC DNA]</scope>
    <source>
        <strain evidence="18">KACC 12507</strain>
    </source>
</reference>
<evidence type="ECO:0000256" key="14">
    <source>
        <dbReference type="ARBA" id="ARBA00049494"/>
    </source>
</evidence>
<evidence type="ECO:0000313" key="18">
    <source>
        <dbReference type="Proteomes" id="UP001595897"/>
    </source>
</evidence>
<evidence type="ECO:0000256" key="9">
    <source>
        <dbReference type="ARBA" id="ARBA00022777"/>
    </source>
</evidence>
<dbReference type="InterPro" id="IPR023468">
    <property type="entry name" value="Riboflavin_kinase"/>
</dbReference>
<dbReference type="SMART" id="SM00904">
    <property type="entry name" value="Flavokinase"/>
    <property type="match status" value="1"/>
</dbReference>
<dbReference type="Pfam" id="PF06574">
    <property type="entry name" value="FAD_syn"/>
    <property type="match status" value="1"/>
</dbReference>
<evidence type="ECO:0000256" key="5">
    <source>
        <dbReference type="ARBA" id="ARBA00022643"/>
    </source>
</evidence>
<dbReference type="RefSeq" id="WP_382410745.1">
    <property type="nucleotide sequence ID" value="NZ_JBHSGU010000029.1"/>
</dbReference>
<comment type="catalytic activity">
    <reaction evidence="14 15">
        <text>FMN + ATP + H(+) = FAD + diphosphate</text>
        <dbReference type="Rhea" id="RHEA:17237"/>
        <dbReference type="ChEBI" id="CHEBI:15378"/>
        <dbReference type="ChEBI" id="CHEBI:30616"/>
        <dbReference type="ChEBI" id="CHEBI:33019"/>
        <dbReference type="ChEBI" id="CHEBI:57692"/>
        <dbReference type="ChEBI" id="CHEBI:58210"/>
        <dbReference type="EC" id="2.7.7.2"/>
    </reaction>
</comment>
<dbReference type="InterPro" id="IPR014729">
    <property type="entry name" value="Rossmann-like_a/b/a_fold"/>
</dbReference>
<dbReference type="GO" id="GO:0003919">
    <property type="term" value="F:FMN adenylyltransferase activity"/>
    <property type="evidence" value="ECO:0007669"/>
    <property type="project" value="UniProtKB-EC"/>
</dbReference>
<evidence type="ECO:0000256" key="7">
    <source>
        <dbReference type="ARBA" id="ARBA00022695"/>
    </source>
</evidence>
<dbReference type="NCBIfam" id="NF004162">
    <property type="entry name" value="PRK05627.1-5"/>
    <property type="match status" value="1"/>
</dbReference>
<dbReference type="PANTHER" id="PTHR22749">
    <property type="entry name" value="RIBOFLAVIN KINASE/FMN ADENYLYLTRANSFERASE"/>
    <property type="match status" value="1"/>
</dbReference>
<evidence type="ECO:0000256" key="15">
    <source>
        <dbReference type="PIRNR" id="PIRNR004491"/>
    </source>
</evidence>
<proteinExistence type="inferred from homology"/>
<dbReference type="SUPFAM" id="SSF82114">
    <property type="entry name" value="Riboflavin kinase-like"/>
    <property type="match status" value="1"/>
</dbReference>
<comment type="pathway">
    <text evidence="2 15">Cofactor biosynthesis; FAD biosynthesis; FAD from FMN: step 1/1.</text>
</comment>
<evidence type="ECO:0000256" key="11">
    <source>
        <dbReference type="ARBA" id="ARBA00022840"/>
    </source>
</evidence>
<evidence type="ECO:0000256" key="3">
    <source>
        <dbReference type="ARBA" id="ARBA00005201"/>
    </source>
</evidence>
<evidence type="ECO:0000259" key="16">
    <source>
        <dbReference type="SMART" id="SM00904"/>
    </source>
</evidence>
<dbReference type="Gene3D" id="3.40.50.620">
    <property type="entry name" value="HUPs"/>
    <property type="match status" value="1"/>
</dbReference>
<evidence type="ECO:0000256" key="1">
    <source>
        <dbReference type="ARBA" id="ARBA00002121"/>
    </source>
</evidence>
<comment type="catalytic activity">
    <reaction evidence="13 15">
        <text>riboflavin + ATP = FMN + ADP + H(+)</text>
        <dbReference type="Rhea" id="RHEA:14357"/>
        <dbReference type="ChEBI" id="CHEBI:15378"/>
        <dbReference type="ChEBI" id="CHEBI:30616"/>
        <dbReference type="ChEBI" id="CHEBI:57986"/>
        <dbReference type="ChEBI" id="CHEBI:58210"/>
        <dbReference type="ChEBI" id="CHEBI:456216"/>
        <dbReference type="EC" id="2.7.1.26"/>
    </reaction>
</comment>
<dbReference type="InterPro" id="IPR023465">
    <property type="entry name" value="Riboflavin_kinase_dom_sf"/>
</dbReference>
<evidence type="ECO:0000256" key="12">
    <source>
        <dbReference type="ARBA" id="ARBA00023268"/>
    </source>
</evidence>
<dbReference type="InterPro" id="IPR015865">
    <property type="entry name" value="Riboflavin_kinase_bac/euk"/>
</dbReference>
<keyword evidence="18" id="KW-1185">Reference proteome</keyword>
<dbReference type="Proteomes" id="UP001595897">
    <property type="component" value="Unassembled WGS sequence"/>
</dbReference>